<sequence length="442" mass="48722">MTSRDGYQWTTETGLVQGVPSIGVISPSTNITSSLDRCDVIVIGAGYTGLTAVRDACLAGLKVLLIEACDCIGGRSWSSNIGGYPFEMGGTWVHWGQSHVWREISRYQMRDELEPLFDFSHGVNHFQLRTNHGSKTVSHQEEDELLASALHKFVNVDGELGRKIMPFPHSAFHVPAVRQYDQMSVQDCLTEIAALLTPDERAVVESFILLCSCGTLETTSFFEFLHCFAINFFKEAVLTGNLLYTFNSPVQSIEDQSGKVSVTTRDGRSYAAARLISTIPYNVLSTIAFSPPLGPQRTAAINVGHVNQCVKVHAEVSSPEMRLWTGISYPFNKLTYAIGDGTTPAGNIHIVCFGGAANHIQPEEDLNKTKEAVFYNWLKDEFAKGAWFFSPPKLLSQGLDELRSRHGNVLFANSDWAVGWRSFIDGAIEEGTRAAKTVAEEL</sequence>
<proteinExistence type="inferred from homology"/>
<evidence type="ECO:0000259" key="4">
    <source>
        <dbReference type="Pfam" id="PF01593"/>
    </source>
</evidence>
<dbReference type="Proteomes" id="UP000248817">
    <property type="component" value="Unassembled WGS sequence"/>
</dbReference>
<evidence type="ECO:0000256" key="1">
    <source>
        <dbReference type="ARBA" id="ARBA00005995"/>
    </source>
</evidence>
<name>A0A2V5JDA6_9EURO</name>
<evidence type="ECO:0000256" key="2">
    <source>
        <dbReference type="ARBA" id="ARBA00012804"/>
    </source>
</evidence>
<dbReference type="AlphaFoldDB" id="A0A2V5JDA6"/>
<organism evidence="5 6">
    <name type="scientific">Aspergillus indologenus CBS 114.80</name>
    <dbReference type="NCBI Taxonomy" id="1450541"/>
    <lineage>
        <taxon>Eukaryota</taxon>
        <taxon>Fungi</taxon>
        <taxon>Dikarya</taxon>
        <taxon>Ascomycota</taxon>
        <taxon>Pezizomycotina</taxon>
        <taxon>Eurotiomycetes</taxon>
        <taxon>Eurotiomycetidae</taxon>
        <taxon>Eurotiales</taxon>
        <taxon>Aspergillaceae</taxon>
        <taxon>Aspergillus</taxon>
        <taxon>Aspergillus subgen. Circumdati</taxon>
    </lineage>
</organism>
<dbReference type="SUPFAM" id="SSF51905">
    <property type="entry name" value="FAD/NAD(P)-binding domain"/>
    <property type="match status" value="1"/>
</dbReference>
<comment type="catalytic activity">
    <reaction evidence="3">
        <text>a secondary aliphatic amine + O2 + H2O = a primary amine + an aldehyde + H2O2</text>
        <dbReference type="Rhea" id="RHEA:26414"/>
        <dbReference type="ChEBI" id="CHEBI:15377"/>
        <dbReference type="ChEBI" id="CHEBI:15379"/>
        <dbReference type="ChEBI" id="CHEBI:16240"/>
        <dbReference type="ChEBI" id="CHEBI:17478"/>
        <dbReference type="ChEBI" id="CHEBI:58855"/>
        <dbReference type="ChEBI" id="CHEBI:65296"/>
        <dbReference type="EC" id="1.4.3.4"/>
    </reaction>
</comment>
<accession>A0A2V5JDA6</accession>
<dbReference type="InterPro" id="IPR050703">
    <property type="entry name" value="Flavin_MAO"/>
</dbReference>
<protein>
    <recommendedName>
        <fullName evidence="2">monoamine oxidase</fullName>
        <ecNumber evidence="2">1.4.3.4</ecNumber>
    </recommendedName>
</protein>
<dbReference type="EC" id="1.4.3.4" evidence="2"/>
<keyword evidence="6" id="KW-1185">Reference proteome</keyword>
<gene>
    <name evidence="5" type="ORF">BP00DRAFT_434514</name>
</gene>
<evidence type="ECO:0000313" key="6">
    <source>
        <dbReference type="Proteomes" id="UP000248817"/>
    </source>
</evidence>
<dbReference type="EMBL" id="KZ825483">
    <property type="protein sequence ID" value="PYI33606.1"/>
    <property type="molecule type" value="Genomic_DNA"/>
</dbReference>
<evidence type="ECO:0000256" key="3">
    <source>
        <dbReference type="ARBA" id="ARBA00048448"/>
    </source>
</evidence>
<dbReference type="PANTHER" id="PTHR43563:SF1">
    <property type="entry name" value="AMINE OXIDASE [FLAVIN-CONTAINING] B"/>
    <property type="match status" value="1"/>
</dbReference>
<dbReference type="PANTHER" id="PTHR43563">
    <property type="entry name" value="AMINE OXIDASE"/>
    <property type="match status" value="1"/>
</dbReference>
<feature type="domain" description="Amine oxidase" evidence="4">
    <location>
        <begin position="48"/>
        <end position="438"/>
    </location>
</feature>
<dbReference type="PRINTS" id="PR00411">
    <property type="entry name" value="PNDRDTASEI"/>
</dbReference>
<dbReference type="Gene3D" id="3.50.50.60">
    <property type="entry name" value="FAD/NAD(P)-binding domain"/>
    <property type="match status" value="3"/>
</dbReference>
<dbReference type="GO" id="GO:0097621">
    <property type="term" value="F:monoamine oxidase activity"/>
    <property type="evidence" value="ECO:0007669"/>
    <property type="project" value="UniProtKB-EC"/>
</dbReference>
<dbReference type="InterPro" id="IPR036188">
    <property type="entry name" value="FAD/NAD-bd_sf"/>
</dbReference>
<evidence type="ECO:0000313" key="5">
    <source>
        <dbReference type="EMBL" id="PYI33606.1"/>
    </source>
</evidence>
<dbReference type="InterPro" id="IPR002937">
    <property type="entry name" value="Amino_oxidase"/>
</dbReference>
<dbReference type="Pfam" id="PF01593">
    <property type="entry name" value="Amino_oxidase"/>
    <property type="match status" value="1"/>
</dbReference>
<comment type="similarity">
    <text evidence="1">Belongs to the flavin monoamine oxidase family.</text>
</comment>
<reference evidence="5 6" key="1">
    <citation type="submission" date="2018-02" db="EMBL/GenBank/DDBJ databases">
        <title>The genomes of Aspergillus section Nigri reveals drivers in fungal speciation.</title>
        <authorList>
            <consortium name="DOE Joint Genome Institute"/>
            <person name="Vesth T.C."/>
            <person name="Nybo J."/>
            <person name="Theobald S."/>
            <person name="Brandl J."/>
            <person name="Frisvad J.C."/>
            <person name="Nielsen K.F."/>
            <person name="Lyhne E.K."/>
            <person name="Kogle M.E."/>
            <person name="Kuo A."/>
            <person name="Riley R."/>
            <person name="Clum A."/>
            <person name="Nolan M."/>
            <person name="Lipzen A."/>
            <person name="Salamov A."/>
            <person name="Henrissat B."/>
            <person name="Wiebenga A."/>
            <person name="De vries R.P."/>
            <person name="Grigoriev I.V."/>
            <person name="Mortensen U.H."/>
            <person name="Andersen M.R."/>
            <person name="Baker S.E."/>
        </authorList>
    </citation>
    <scope>NUCLEOTIDE SEQUENCE [LARGE SCALE GENOMIC DNA]</scope>
    <source>
        <strain evidence="5 6">CBS 114.80</strain>
    </source>
</reference>